<name>A0A5J4WPI7_9EUKA</name>
<protein>
    <submittedName>
        <fullName evidence="1">Uncharacterized protein</fullName>
    </submittedName>
</protein>
<feature type="non-terminal residue" evidence="1">
    <location>
        <position position="27"/>
    </location>
</feature>
<dbReference type="Proteomes" id="UP000324800">
    <property type="component" value="Unassembled WGS sequence"/>
</dbReference>
<gene>
    <name evidence="1" type="ORF">EZS28_007938</name>
</gene>
<reference evidence="1 2" key="1">
    <citation type="submission" date="2019-03" db="EMBL/GenBank/DDBJ databases">
        <title>Single cell metagenomics reveals metabolic interactions within the superorganism composed of flagellate Streblomastix strix and complex community of Bacteroidetes bacteria on its surface.</title>
        <authorList>
            <person name="Treitli S.C."/>
            <person name="Kolisko M."/>
            <person name="Husnik F."/>
            <person name="Keeling P."/>
            <person name="Hampl V."/>
        </authorList>
    </citation>
    <scope>NUCLEOTIDE SEQUENCE [LARGE SCALE GENOMIC DNA]</scope>
    <source>
        <strain evidence="1">ST1C</strain>
    </source>
</reference>
<sequence length="27" mass="3040">MLSSLQKASSPFISTQGQLRARPFFIK</sequence>
<evidence type="ECO:0000313" key="2">
    <source>
        <dbReference type="Proteomes" id="UP000324800"/>
    </source>
</evidence>
<accession>A0A5J4WPI7</accession>
<proteinExistence type="predicted"/>
<comment type="caution">
    <text evidence="1">The sequence shown here is derived from an EMBL/GenBank/DDBJ whole genome shotgun (WGS) entry which is preliminary data.</text>
</comment>
<evidence type="ECO:0000313" key="1">
    <source>
        <dbReference type="EMBL" id="KAA6396532.1"/>
    </source>
</evidence>
<dbReference type="EMBL" id="SNRW01001402">
    <property type="protein sequence ID" value="KAA6396532.1"/>
    <property type="molecule type" value="Genomic_DNA"/>
</dbReference>
<dbReference type="AlphaFoldDB" id="A0A5J4WPI7"/>
<organism evidence="1 2">
    <name type="scientific">Streblomastix strix</name>
    <dbReference type="NCBI Taxonomy" id="222440"/>
    <lineage>
        <taxon>Eukaryota</taxon>
        <taxon>Metamonada</taxon>
        <taxon>Preaxostyla</taxon>
        <taxon>Oxymonadida</taxon>
        <taxon>Streblomastigidae</taxon>
        <taxon>Streblomastix</taxon>
    </lineage>
</organism>